<dbReference type="SMART" id="SM00120">
    <property type="entry name" value="HX"/>
    <property type="match status" value="4"/>
</dbReference>
<dbReference type="PANTHER" id="PTHR10201:SF308">
    <property type="entry name" value="MATRIX METALLOPROTEINASE 2"/>
    <property type="match status" value="1"/>
</dbReference>
<accession>A0A7R8HFB8</accession>
<dbReference type="GO" id="GO:0030198">
    <property type="term" value="P:extracellular matrix organization"/>
    <property type="evidence" value="ECO:0007669"/>
    <property type="project" value="TreeGrafter"/>
</dbReference>
<feature type="binding site" description="in inhibited form" evidence="13">
    <location>
        <position position="133"/>
    </location>
    <ligand>
        <name>Zn(2+)</name>
        <dbReference type="ChEBI" id="CHEBI:29105"/>
        <label>2</label>
        <note>catalytic</note>
    </ligand>
</feature>
<feature type="binding site" evidence="13">
    <location>
        <position position="218"/>
    </location>
    <ligand>
        <name>Ca(2+)</name>
        <dbReference type="ChEBI" id="CHEBI:29108"/>
        <label>2</label>
    </ligand>
</feature>
<dbReference type="SUPFAM" id="SSF55486">
    <property type="entry name" value="Metalloproteases ('zincins'), catalytic domain"/>
    <property type="match status" value="1"/>
</dbReference>
<dbReference type="InterPro" id="IPR033739">
    <property type="entry name" value="M10A_MMP"/>
</dbReference>
<dbReference type="EMBL" id="HG994588">
    <property type="protein sequence ID" value="CAF3041863.1"/>
    <property type="molecule type" value="Genomic_DNA"/>
</dbReference>
<dbReference type="GO" id="GO:0006508">
    <property type="term" value="P:proteolysis"/>
    <property type="evidence" value="ECO:0007669"/>
    <property type="project" value="UniProtKB-KW"/>
</dbReference>
<dbReference type="InterPro" id="IPR006026">
    <property type="entry name" value="Peptidase_Metallo"/>
</dbReference>
<dbReference type="InterPro" id="IPR036375">
    <property type="entry name" value="Hemopexin-like_dom_sf"/>
</dbReference>
<feature type="binding site" evidence="13">
    <location>
        <position position="230"/>
    </location>
    <ligand>
        <name>Zn(2+)</name>
        <dbReference type="ChEBI" id="CHEBI:29105"/>
        <label>1</label>
    </ligand>
</feature>
<keyword evidence="4" id="KW-0732">Signal</keyword>
<dbReference type="SUPFAM" id="SSF47090">
    <property type="entry name" value="PGBD-like"/>
    <property type="match status" value="1"/>
</dbReference>
<keyword evidence="6 17" id="KW-0378">Hydrolase</keyword>
<dbReference type="Gene3D" id="2.110.10.10">
    <property type="entry name" value="Hemopexin-like domain"/>
    <property type="match status" value="1"/>
</dbReference>
<dbReference type="Pfam" id="PF01471">
    <property type="entry name" value="PG_binding_1"/>
    <property type="match status" value="1"/>
</dbReference>
<evidence type="ECO:0000313" key="18">
    <source>
        <dbReference type="Proteomes" id="UP000675881"/>
    </source>
</evidence>
<keyword evidence="10" id="KW-0865">Zymogen</keyword>
<feature type="region of interest" description="Disordered" evidence="15">
    <location>
        <begin position="329"/>
        <end position="379"/>
    </location>
</feature>
<feature type="binding site" evidence="13">
    <location>
        <position position="435"/>
    </location>
    <ligand>
        <name>Ca(2+)</name>
        <dbReference type="ChEBI" id="CHEBI:29108"/>
        <label>4</label>
    </ligand>
</feature>
<dbReference type="Pfam" id="PF00413">
    <property type="entry name" value="Peptidase_M10"/>
    <property type="match status" value="1"/>
</dbReference>
<name>A0A7R8HFB8_LEPSM</name>
<dbReference type="SUPFAM" id="SSF50923">
    <property type="entry name" value="Hemopexin-like domain"/>
    <property type="match status" value="1"/>
</dbReference>
<keyword evidence="3 13" id="KW-0479">Metal-binding</keyword>
<keyword evidence="18" id="KW-1185">Reference proteome</keyword>
<feature type="binding site" evidence="13">
    <location>
        <position position="261"/>
    </location>
    <ligand>
        <name>Ca(2+)</name>
        <dbReference type="ChEBI" id="CHEBI:29108"/>
        <label>3</label>
    </ligand>
</feature>
<dbReference type="CDD" id="cd00094">
    <property type="entry name" value="HX"/>
    <property type="match status" value="1"/>
</dbReference>
<keyword evidence="5" id="KW-0677">Repeat</keyword>
<comment type="cofactor">
    <cofactor evidence="13">
        <name>Ca(2+)</name>
        <dbReference type="ChEBI" id="CHEBI:29108"/>
    </cofactor>
    <text evidence="13">Can bind about 5 Ca(2+) ions per subunit.</text>
</comment>
<evidence type="ECO:0000256" key="5">
    <source>
        <dbReference type="ARBA" id="ARBA00022737"/>
    </source>
</evidence>
<evidence type="ECO:0000256" key="12">
    <source>
        <dbReference type="PIRSR" id="PIRSR621190-1"/>
    </source>
</evidence>
<dbReference type="InterPro" id="IPR018486">
    <property type="entry name" value="Hemopexin_CS"/>
</dbReference>
<dbReference type="PRINTS" id="PR00138">
    <property type="entry name" value="MATRIXIN"/>
</dbReference>
<dbReference type="InterPro" id="IPR036365">
    <property type="entry name" value="PGBD-like_sf"/>
</dbReference>
<feature type="binding site" evidence="13">
    <location>
        <position position="258"/>
    </location>
    <ligand>
        <name>Ca(2+)</name>
        <dbReference type="ChEBI" id="CHEBI:29108"/>
        <label>3</label>
    </ligand>
</feature>
<evidence type="ECO:0000259" key="16">
    <source>
        <dbReference type="SMART" id="SM00235"/>
    </source>
</evidence>
<evidence type="ECO:0000256" key="13">
    <source>
        <dbReference type="PIRSR" id="PIRSR621190-2"/>
    </source>
</evidence>
<evidence type="ECO:0000256" key="15">
    <source>
        <dbReference type="SAM" id="MobiDB-lite"/>
    </source>
</evidence>
<feature type="short sequence motif" description="Cysteine switch" evidence="14">
    <location>
        <begin position="131"/>
        <end position="138"/>
    </location>
</feature>
<dbReference type="Gene3D" id="3.40.390.10">
    <property type="entry name" value="Collagenase (Catalytic Domain)"/>
    <property type="match status" value="1"/>
</dbReference>
<evidence type="ECO:0000256" key="7">
    <source>
        <dbReference type="ARBA" id="ARBA00022833"/>
    </source>
</evidence>
<dbReference type="InterPro" id="IPR018487">
    <property type="entry name" value="Hemopexin-like_repeat"/>
</dbReference>
<dbReference type="InterPro" id="IPR000585">
    <property type="entry name" value="Hemopexin-like_dom"/>
</dbReference>
<dbReference type="FunFam" id="2.110.10.10:FF:000002">
    <property type="entry name" value="Matrix metallopeptidase 3"/>
    <property type="match status" value="1"/>
</dbReference>
<dbReference type="PANTHER" id="PTHR10201">
    <property type="entry name" value="MATRIX METALLOPROTEINASE"/>
    <property type="match status" value="1"/>
</dbReference>
<dbReference type="GO" id="GO:0005615">
    <property type="term" value="C:extracellular space"/>
    <property type="evidence" value="ECO:0007669"/>
    <property type="project" value="TreeGrafter"/>
</dbReference>
<feature type="binding site" evidence="13">
    <location>
        <position position="252"/>
    </location>
    <ligand>
        <name>Ca(2+)</name>
        <dbReference type="ChEBI" id="CHEBI:29108"/>
        <label>2</label>
    </ligand>
</feature>
<dbReference type="Pfam" id="PF00045">
    <property type="entry name" value="Hemopexin"/>
    <property type="match status" value="4"/>
</dbReference>
<comment type="similarity">
    <text evidence="1">Belongs to the peptidase M10A family.</text>
</comment>
<dbReference type="InterPro" id="IPR021190">
    <property type="entry name" value="Pept_M10A"/>
</dbReference>
<dbReference type="GO" id="GO:0008270">
    <property type="term" value="F:zinc ion binding"/>
    <property type="evidence" value="ECO:0007669"/>
    <property type="project" value="InterPro"/>
</dbReference>
<evidence type="ECO:0000256" key="2">
    <source>
        <dbReference type="ARBA" id="ARBA00022670"/>
    </source>
</evidence>
<feature type="active site" evidence="12">
    <location>
        <position position="286"/>
    </location>
</feature>
<feature type="binding site" evidence="13">
    <location>
        <position position="295"/>
    </location>
    <ligand>
        <name>Zn(2+)</name>
        <dbReference type="ChEBI" id="CHEBI:29105"/>
        <label>2</label>
        <note>catalytic</note>
    </ligand>
</feature>
<dbReference type="InterPro" id="IPR002477">
    <property type="entry name" value="Peptidoglycan-bd-like"/>
</dbReference>
<reference evidence="17" key="1">
    <citation type="submission" date="2021-02" db="EMBL/GenBank/DDBJ databases">
        <authorList>
            <person name="Bekaert M."/>
        </authorList>
    </citation>
    <scope>NUCLEOTIDE SEQUENCE</scope>
    <source>
        <strain evidence="17">IoA-00</strain>
    </source>
</reference>
<dbReference type="PROSITE" id="PS51642">
    <property type="entry name" value="HEMOPEXIN_2"/>
    <property type="match status" value="3"/>
</dbReference>
<dbReference type="InterPro" id="IPR001818">
    <property type="entry name" value="Pept_M10_metallopeptidase"/>
</dbReference>
<dbReference type="InterPro" id="IPR024079">
    <property type="entry name" value="MetalloPept_cat_dom_sf"/>
</dbReference>
<feature type="binding site" evidence="13">
    <location>
        <position position="254"/>
    </location>
    <ligand>
        <name>Ca(2+)</name>
        <dbReference type="ChEBI" id="CHEBI:29108"/>
        <label>2</label>
    </ligand>
</feature>
<feature type="binding site" evidence="13">
    <location>
        <position position="533"/>
    </location>
    <ligand>
        <name>Ca(2+)</name>
        <dbReference type="ChEBI" id="CHEBI:29108"/>
        <label>5</label>
    </ligand>
</feature>
<dbReference type="OrthoDB" id="406838at2759"/>
<feature type="binding site" evidence="13">
    <location>
        <position position="235"/>
    </location>
    <ligand>
        <name>Ca(2+)</name>
        <dbReference type="ChEBI" id="CHEBI:29108"/>
        <label>3</label>
    </ligand>
</feature>
<feature type="binding site" evidence="13">
    <location>
        <position position="303"/>
    </location>
    <ligand>
        <name>Zn(2+)</name>
        <dbReference type="ChEBI" id="CHEBI:29105"/>
        <label>2</label>
        <note>catalytic</note>
    </ligand>
</feature>
<dbReference type="GO" id="GO:0004222">
    <property type="term" value="F:metalloendopeptidase activity"/>
    <property type="evidence" value="ECO:0007669"/>
    <property type="project" value="InterPro"/>
</dbReference>
<evidence type="ECO:0000313" key="17">
    <source>
        <dbReference type="EMBL" id="CAF3041863.1"/>
    </source>
</evidence>
<feature type="binding site" evidence="13">
    <location>
        <position position="531"/>
    </location>
    <ligand>
        <name>Ca(2+)</name>
        <dbReference type="ChEBI" id="CHEBI:29108"/>
        <label>4</label>
    </ligand>
</feature>
<feature type="binding site" evidence="13">
    <location>
        <position position="289"/>
    </location>
    <ligand>
        <name>Zn(2+)</name>
        <dbReference type="ChEBI" id="CHEBI:29105"/>
        <label>2</label>
        <note>catalytic</note>
    </ligand>
</feature>
<feature type="binding site" evidence="13">
    <location>
        <position position="484"/>
    </location>
    <ligand>
        <name>Ca(2+)</name>
        <dbReference type="ChEBI" id="CHEBI:29108"/>
        <label>5</label>
    </ligand>
</feature>
<evidence type="ECO:0000256" key="10">
    <source>
        <dbReference type="ARBA" id="ARBA00023145"/>
    </source>
</evidence>
<feature type="binding site" evidence="13">
    <location>
        <position position="256"/>
    </location>
    <ligand>
        <name>Zn(2+)</name>
        <dbReference type="ChEBI" id="CHEBI:29105"/>
        <label>1</label>
    </ligand>
</feature>
<keyword evidence="9" id="KW-0482">Metalloprotease</keyword>
<dbReference type="AlphaFoldDB" id="A0A7R8HFB8"/>
<evidence type="ECO:0000256" key="6">
    <source>
        <dbReference type="ARBA" id="ARBA00022801"/>
    </source>
</evidence>
<sequence length="613" mass="69155">MRVSSIHFFTIHYIKFLSPTVLLCNISFTITFQKYIICVPFNLICLFLKNVWNLIDFQLPYVHGNPSHPSGKNYLTSFGYLPSSPDNGPFAVKPLRTESQIRNAIRNLQFFAGLKATGKVDKATVKLLSKPRCGVSDVSHGGYRNKRSLRRVKRVGNIQGERWSTTDITWNLKPLSSKKDSSGIEEGVIRRELSSALSLWSKDSALNFKEINGNDKADIEMSFEKLNHGDGYPFDGPGSVLAHAFFPGNSRGGDIHFDAAEIWTSKRASHLSRDGVASIYGVALHEVGHSLGLSHSPIETSIMFPWYSQSEKLVHLPPSDRLAVQHLYGESKHRSSNPDPKSPPETIPRRAIPTPKTTTTTTRSSVRSKTNPPVTEPPINKCNTSFDAISIIRSEIWAFKGKHFWRIHDVNHPPEHPTEISSFWYTLPRGLKGIDALYERQDHRILMFVGDSYYVLKGNTQLEAGPIPLTDLGLPHTVRKIDGAFRWGWNSKTFFFAGHQYWRFDDDERRVELDYPRNISKVWQGVPSHIDSVFTATNGKTFFFKDSVYYPFNDQGMRIEKELPISSFWSDCAVSGNMANPFSTNPNIDKDSSGAMLRGCPLLLLVISLLFLS</sequence>
<feature type="binding site" evidence="13">
    <location>
        <position position="236"/>
    </location>
    <ligand>
        <name>Ca(2+)</name>
        <dbReference type="ChEBI" id="CHEBI:29108"/>
        <label>3</label>
    </ligand>
</feature>
<dbReference type="SMART" id="SM00235">
    <property type="entry name" value="ZnMc"/>
    <property type="match status" value="1"/>
</dbReference>
<proteinExistence type="inferred from homology"/>
<feature type="binding site" evidence="13">
    <location>
        <position position="389"/>
    </location>
    <ligand>
        <name>Ca(2+)</name>
        <dbReference type="ChEBI" id="CHEBI:29108"/>
        <label>5</label>
    </ligand>
</feature>
<dbReference type="EC" id="3.4.24.-" evidence="17"/>
<evidence type="ECO:0000256" key="8">
    <source>
        <dbReference type="ARBA" id="ARBA00022837"/>
    </source>
</evidence>
<feature type="compositionally biased region" description="Low complexity" evidence="15">
    <location>
        <begin position="349"/>
        <end position="370"/>
    </location>
</feature>
<evidence type="ECO:0000256" key="3">
    <source>
        <dbReference type="ARBA" id="ARBA00022723"/>
    </source>
</evidence>
<feature type="binding site" evidence="13">
    <location>
        <position position="243"/>
    </location>
    <ligand>
        <name>Zn(2+)</name>
        <dbReference type="ChEBI" id="CHEBI:29105"/>
        <label>1</label>
    </ligand>
</feature>
<dbReference type="CDD" id="cd04278">
    <property type="entry name" value="ZnMc_MMP"/>
    <property type="match status" value="1"/>
</dbReference>
<evidence type="ECO:0000256" key="4">
    <source>
        <dbReference type="ARBA" id="ARBA00022729"/>
    </source>
</evidence>
<feature type="binding site" evidence="13">
    <location>
        <position position="228"/>
    </location>
    <ligand>
        <name>Zn(2+)</name>
        <dbReference type="ChEBI" id="CHEBI:29105"/>
        <label>1</label>
    </ligand>
</feature>
<feature type="binding site" evidence="13">
    <location>
        <position position="285"/>
    </location>
    <ligand>
        <name>Zn(2+)</name>
        <dbReference type="ChEBI" id="CHEBI:29105"/>
        <label>2</label>
        <note>catalytic</note>
    </ligand>
</feature>
<feature type="domain" description="Peptidase metallopeptidase" evidence="16">
    <location>
        <begin position="159"/>
        <end position="330"/>
    </location>
</feature>
<feature type="binding site" evidence="13">
    <location>
        <position position="261"/>
    </location>
    <ligand>
        <name>Ca(2+)</name>
        <dbReference type="ChEBI" id="CHEBI:29108"/>
        <label>1</label>
    </ligand>
</feature>
<gene>
    <name evidence="17" type="ORF">LSAA_15066</name>
</gene>
<keyword evidence="7 13" id="KW-0862">Zinc</keyword>
<dbReference type="GO" id="GO:0031012">
    <property type="term" value="C:extracellular matrix"/>
    <property type="evidence" value="ECO:0007669"/>
    <property type="project" value="InterPro"/>
</dbReference>
<keyword evidence="11" id="KW-1015">Disulfide bond</keyword>
<feature type="binding site" evidence="13">
    <location>
        <position position="387"/>
    </location>
    <ligand>
        <name>Ca(2+)</name>
        <dbReference type="ChEBI" id="CHEBI:29108"/>
        <label>4</label>
    </ligand>
</feature>
<organism evidence="17 18">
    <name type="scientific">Lepeophtheirus salmonis</name>
    <name type="common">Salmon louse</name>
    <name type="synonym">Caligus salmonis</name>
    <dbReference type="NCBI Taxonomy" id="72036"/>
    <lineage>
        <taxon>Eukaryota</taxon>
        <taxon>Metazoa</taxon>
        <taxon>Ecdysozoa</taxon>
        <taxon>Arthropoda</taxon>
        <taxon>Crustacea</taxon>
        <taxon>Multicrustacea</taxon>
        <taxon>Hexanauplia</taxon>
        <taxon>Copepoda</taxon>
        <taxon>Siphonostomatoida</taxon>
        <taxon>Caligidae</taxon>
        <taxon>Lepeophtheirus</taxon>
    </lineage>
</organism>
<dbReference type="Proteomes" id="UP000675881">
    <property type="component" value="Chromosome 9"/>
</dbReference>
<dbReference type="PROSITE" id="PS00024">
    <property type="entry name" value="HEMOPEXIN"/>
    <property type="match status" value="1"/>
</dbReference>
<keyword evidence="8 13" id="KW-0106">Calcium</keyword>
<dbReference type="GO" id="GO:0030574">
    <property type="term" value="P:collagen catabolic process"/>
    <property type="evidence" value="ECO:0007669"/>
    <property type="project" value="TreeGrafter"/>
</dbReference>
<evidence type="ECO:0000256" key="14">
    <source>
        <dbReference type="PIRSR" id="PIRSR621190-5"/>
    </source>
</evidence>
<evidence type="ECO:0000256" key="11">
    <source>
        <dbReference type="ARBA" id="ARBA00023157"/>
    </source>
</evidence>
<keyword evidence="2" id="KW-0645">Protease</keyword>
<evidence type="ECO:0000256" key="9">
    <source>
        <dbReference type="ARBA" id="ARBA00023049"/>
    </source>
</evidence>
<evidence type="ECO:0000256" key="1">
    <source>
        <dbReference type="ARBA" id="ARBA00010370"/>
    </source>
</evidence>
<protein>
    <submittedName>
        <fullName evidence="17">MMP17</fullName>
        <ecNumber evidence="17">3.4.24.-</ecNumber>
    </submittedName>
</protein>
<comment type="cofactor">
    <cofactor evidence="13">
        <name>Zn(2+)</name>
        <dbReference type="ChEBI" id="CHEBI:29105"/>
    </cofactor>
    <text evidence="13">Binds 2 Zn(2+) ions per subunit.</text>
</comment>